<dbReference type="InterPro" id="IPR032675">
    <property type="entry name" value="LRR_dom_sf"/>
</dbReference>
<organism evidence="2 3">
    <name type="scientific">Mycena maculata</name>
    <dbReference type="NCBI Taxonomy" id="230809"/>
    <lineage>
        <taxon>Eukaryota</taxon>
        <taxon>Fungi</taxon>
        <taxon>Dikarya</taxon>
        <taxon>Basidiomycota</taxon>
        <taxon>Agaricomycotina</taxon>
        <taxon>Agaricomycetes</taxon>
        <taxon>Agaricomycetidae</taxon>
        <taxon>Agaricales</taxon>
        <taxon>Marasmiineae</taxon>
        <taxon>Mycenaceae</taxon>
        <taxon>Mycena</taxon>
    </lineage>
</organism>
<evidence type="ECO:0008006" key="4">
    <source>
        <dbReference type="Google" id="ProtNLM"/>
    </source>
</evidence>
<accession>A0AAD7HVC2</accession>
<comment type="caution">
    <text evidence="2">The sequence shown here is derived from an EMBL/GenBank/DDBJ whole genome shotgun (WGS) entry which is preliminary data.</text>
</comment>
<name>A0AAD7HVC2_9AGAR</name>
<dbReference type="SUPFAM" id="SSF52047">
    <property type="entry name" value="RNI-like"/>
    <property type="match status" value="1"/>
</dbReference>
<reference evidence="2" key="1">
    <citation type="submission" date="2023-03" db="EMBL/GenBank/DDBJ databases">
        <title>Massive genome expansion in bonnet fungi (Mycena s.s.) driven by repeated elements and novel gene families across ecological guilds.</title>
        <authorList>
            <consortium name="Lawrence Berkeley National Laboratory"/>
            <person name="Harder C.B."/>
            <person name="Miyauchi S."/>
            <person name="Viragh M."/>
            <person name="Kuo A."/>
            <person name="Thoen E."/>
            <person name="Andreopoulos B."/>
            <person name="Lu D."/>
            <person name="Skrede I."/>
            <person name="Drula E."/>
            <person name="Henrissat B."/>
            <person name="Morin E."/>
            <person name="Kohler A."/>
            <person name="Barry K."/>
            <person name="LaButti K."/>
            <person name="Morin E."/>
            <person name="Salamov A."/>
            <person name="Lipzen A."/>
            <person name="Mereny Z."/>
            <person name="Hegedus B."/>
            <person name="Baldrian P."/>
            <person name="Stursova M."/>
            <person name="Weitz H."/>
            <person name="Taylor A."/>
            <person name="Grigoriev I.V."/>
            <person name="Nagy L.G."/>
            <person name="Martin F."/>
            <person name="Kauserud H."/>
        </authorList>
    </citation>
    <scope>NUCLEOTIDE SEQUENCE</scope>
    <source>
        <strain evidence="2">CBHHK188m</strain>
    </source>
</reference>
<dbReference type="EMBL" id="JARJLG010000200">
    <property type="protein sequence ID" value="KAJ7729066.1"/>
    <property type="molecule type" value="Genomic_DNA"/>
</dbReference>
<evidence type="ECO:0000313" key="2">
    <source>
        <dbReference type="EMBL" id="KAJ7729066.1"/>
    </source>
</evidence>
<protein>
    <recommendedName>
        <fullName evidence="4">F-box domain-containing protein</fullName>
    </recommendedName>
</protein>
<proteinExistence type="predicted"/>
<gene>
    <name evidence="2" type="ORF">DFH07DRAFT_850440</name>
</gene>
<dbReference type="Proteomes" id="UP001215280">
    <property type="component" value="Unassembled WGS sequence"/>
</dbReference>
<sequence>MFPPTTHDSRAPDGLRNYRGAREGRRGQDRACGDRGPNRHSHFPAAEPRGISGSPRTHCLLHKPTSPEILSLIFIFTLPAPNHTKASSVQSESPWLVGQVCSFWREISLSCRSLWASPIICHYSIMSVAQFDLQLARSGNTPLHPRVCGPPQSVFRLDLLKSLVKFSDRWASLFLSFNWPAVQPQLASLKGNVRRLEELHIVGAWGDGSAALSEGDRLKAFAIAPRLRTLSIVNICEPAVSLLLPWHQLTQYRAISGAHEHLAVLKLCPNLVNAHLVFRTTLTVTDNAPVSVRLPQLRKLHLANAESLRIMSLPVLEDIVLDQMVPENDALLPLLSLTRRDNPPLSSISLFNGALVGPTLITILEENPSISTLRIHIRRADIAAVDALFLRLTIGATHTECFAPNLVSLELGGRGAFGQERFLHMVQSRRRKQGSVPATCECESIQRISLRMTQKAALSSETVQGLGALAQGGMHLSMTTFSFFSDNFADPYE</sequence>
<keyword evidence="3" id="KW-1185">Reference proteome</keyword>
<feature type="compositionally biased region" description="Basic and acidic residues" evidence="1">
    <location>
        <begin position="20"/>
        <end position="37"/>
    </location>
</feature>
<evidence type="ECO:0000313" key="3">
    <source>
        <dbReference type="Proteomes" id="UP001215280"/>
    </source>
</evidence>
<dbReference type="Gene3D" id="3.80.10.10">
    <property type="entry name" value="Ribonuclease Inhibitor"/>
    <property type="match status" value="1"/>
</dbReference>
<evidence type="ECO:0000256" key="1">
    <source>
        <dbReference type="SAM" id="MobiDB-lite"/>
    </source>
</evidence>
<feature type="region of interest" description="Disordered" evidence="1">
    <location>
        <begin position="1"/>
        <end position="57"/>
    </location>
</feature>
<dbReference type="AlphaFoldDB" id="A0AAD7HVC2"/>